<dbReference type="AlphaFoldDB" id="A0A1V9X5S9"/>
<evidence type="ECO:0000256" key="3">
    <source>
        <dbReference type="ARBA" id="ARBA00024331"/>
    </source>
</evidence>
<evidence type="ECO:0000259" key="4">
    <source>
        <dbReference type="Pfam" id="PF00316"/>
    </source>
</evidence>
<keyword evidence="6" id="KW-1185">Reference proteome</keyword>
<dbReference type="InParanoid" id="A0A1V9X5S9"/>
<dbReference type="PANTHER" id="PTHR11556:SF1">
    <property type="entry name" value="FRUCTOSE-BISPHOSPHATASE"/>
    <property type="match status" value="1"/>
</dbReference>
<dbReference type="InterPro" id="IPR000146">
    <property type="entry name" value="FBPase_class-1"/>
</dbReference>
<proteinExistence type="predicted"/>
<dbReference type="GO" id="GO:0005829">
    <property type="term" value="C:cytosol"/>
    <property type="evidence" value="ECO:0007669"/>
    <property type="project" value="TreeGrafter"/>
</dbReference>
<evidence type="ECO:0000313" key="5">
    <source>
        <dbReference type="EMBL" id="OQR68723.1"/>
    </source>
</evidence>
<dbReference type="PANTHER" id="PTHR11556">
    <property type="entry name" value="FRUCTOSE-1,6-BISPHOSPHATASE-RELATED"/>
    <property type="match status" value="1"/>
</dbReference>
<comment type="pathway">
    <text evidence="3">Carbohydrate biosynthesis.</text>
</comment>
<evidence type="ECO:0000313" key="6">
    <source>
        <dbReference type="Proteomes" id="UP000192247"/>
    </source>
</evidence>
<evidence type="ECO:0000256" key="2">
    <source>
        <dbReference type="ARBA" id="ARBA00022842"/>
    </source>
</evidence>
<dbReference type="STRING" id="418985.A0A1V9X5S9"/>
<dbReference type="SUPFAM" id="SSF56655">
    <property type="entry name" value="Carbohydrate phosphatase"/>
    <property type="match status" value="1"/>
</dbReference>
<comment type="caution">
    <text evidence="5">The sequence shown here is derived from an EMBL/GenBank/DDBJ whole genome shotgun (WGS) entry which is preliminary data.</text>
</comment>
<feature type="domain" description="Fructose-1-6-bisphosphatase class I N-terminal" evidence="4">
    <location>
        <begin position="8"/>
        <end position="99"/>
    </location>
</feature>
<accession>A0A1V9X5S9</accession>
<dbReference type="GO" id="GO:0030388">
    <property type="term" value="P:fructose 1,6-bisphosphate metabolic process"/>
    <property type="evidence" value="ECO:0007669"/>
    <property type="project" value="TreeGrafter"/>
</dbReference>
<dbReference type="GO" id="GO:0005986">
    <property type="term" value="P:sucrose biosynthetic process"/>
    <property type="evidence" value="ECO:0007669"/>
    <property type="project" value="TreeGrafter"/>
</dbReference>
<name>A0A1V9X5S9_9ACAR</name>
<reference evidence="5 6" key="1">
    <citation type="journal article" date="2017" name="Gigascience">
        <title>Draft genome of the honey bee ectoparasitic mite, Tropilaelaps mercedesae, is shaped by the parasitic life history.</title>
        <authorList>
            <person name="Dong X."/>
            <person name="Armstrong S.D."/>
            <person name="Xia D."/>
            <person name="Makepeace B.L."/>
            <person name="Darby A.C."/>
            <person name="Kadowaki T."/>
        </authorList>
    </citation>
    <scope>NUCLEOTIDE SEQUENCE [LARGE SCALE GENOMIC DNA]</scope>
    <source>
        <strain evidence="5">Wuxi-XJTLU</strain>
    </source>
</reference>
<protein>
    <submittedName>
        <fullName evidence="5">Fructose-1</fullName>
    </submittedName>
</protein>
<dbReference type="Gene3D" id="3.30.540.10">
    <property type="entry name" value="Fructose-1,6-Bisphosphatase, subunit A, domain 1"/>
    <property type="match status" value="1"/>
</dbReference>
<dbReference type="GO" id="GO:0042132">
    <property type="term" value="F:fructose 1,6-bisphosphate 1-phosphatase activity"/>
    <property type="evidence" value="ECO:0007669"/>
    <property type="project" value="TreeGrafter"/>
</dbReference>
<dbReference type="Proteomes" id="UP000192247">
    <property type="component" value="Unassembled WGS sequence"/>
</dbReference>
<sequence>MRCYIPSGIANLYGIAGNTNVQGEEQKKLDVLANDLFVNMLKSSFTTCLLVSEENDLAIEVETEKQGKYVVCFDPLDGSSNIDCLVSIGPIFSIYKKVESIAA</sequence>
<keyword evidence="1" id="KW-0479">Metal-binding</keyword>
<keyword evidence="2" id="KW-0460">Magnesium</keyword>
<organism evidence="5 6">
    <name type="scientific">Tropilaelaps mercedesae</name>
    <dbReference type="NCBI Taxonomy" id="418985"/>
    <lineage>
        <taxon>Eukaryota</taxon>
        <taxon>Metazoa</taxon>
        <taxon>Ecdysozoa</taxon>
        <taxon>Arthropoda</taxon>
        <taxon>Chelicerata</taxon>
        <taxon>Arachnida</taxon>
        <taxon>Acari</taxon>
        <taxon>Parasitiformes</taxon>
        <taxon>Mesostigmata</taxon>
        <taxon>Gamasina</taxon>
        <taxon>Dermanyssoidea</taxon>
        <taxon>Laelapidae</taxon>
        <taxon>Tropilaelaps</taxon>
    </lineage>
</organism>
<dbReference type="OrthoDB" id="10256725at2759"/>
<dbReference type="GO" id="GO:0006000">
    <property type="term" value="P:fructose metabolic process"/>
    <property type="evidence" value="ECO:0007669"/>
    <property type="project" value="TreeGrafter"/>
</dbReference>
<dbReference type="InterPro" id="IPR033391">
    <property type="entry name" value="FBPase_N"/>
</dbReference>
<dbReference type="GO" id="GO:0046872">
    <property type="term" value="F:metal ion binding"/>
    <property type="evidence" value="ECO:0007669"/>
    <property type="project" value="UniProtKB-KW"/>
</dbReference>
<dbReference type="GO" id="GO:0006002">
    <property type="term" value="P:fructose 6-phosphate metabolic process"/>
    <property type="evidence" value="ECO:0007669"/>
    <property type="project" value="TreeGrafter"/>
</dbReference>
<dbReference type="EMBL" id="MNPL01023419">
    <property type="protein sequence ID" value="OQR68723.1"/>
    <property type="molecule type" value="Genomic_DNA"/>
</dbReference>
<dbReference type="Pfam" id="PF00316">
    <property type="entry name" value="FBPase"/>
    <property type="match status" value="1"/>
</dbReference>
<evidence type="ECO:0000256" key="1">
    <source>
        <dbReference type="ARBA" id="ARBA00022723"/>
    </source>
</evidence>
<gene>
    <name evidence="5" type="ORF">BIW11_12725</name>
</gene>
<dbReference type="GO" id="GO:0006094">
    <property type="term" value="P:gluconeogenesis"/>
    <property type="evidence" value="ECO:0007669"/>
    <property type="project" value="TreeGrafter"/>
</dbReference>